<dbReference type="CDD" id="cd03442">
    <property type="entry name" value="BFIT_BACH"/>
    <property type="match status" value="1"/>
</dbReference>
<evidence type="ECO:0000256" key="3">
    <source>
        <dbReference type="PROSITE-ProRule" id="PRU01106"/>
    </source>
</evidence>
<gene>
    <name evidence="5" type="ORF">GCM10023090_03960</name>
</gene>
<feature type="domain" description="HotDog ACOT-type" evidence="4">
    <location>
        <begin position="4"/>
        <end position="115"/>
    </location>
</feature>
<dbReference type="InterPro" id="IPR029069">
    <property type="entry name" value="HotDog_dom_sf"/>
</dbReference>
<dbReference type="Proteomes" id="UP001501788">
    <property type="component" value="Unassembled WGS sequence"/>
</dbReference>
<dbReference type="RefSeq" id="WP_345060709.1">
    <property type="nucleotide sequence ID" value="NZ_BAABEX010000003.1"/>
</dbReference>
<dbReference type="InterPro" id="IPR006683">
    <property type="entry name" value="Thioestr_dom"/>
</dbReference>
<protein>
    <submittedName>
        <fullName evidence="5">Acyl-CoA thioesterase</fullName>
    </submittedName>
</protein>
<evidence type="ECO:0000313" key="5">
    <source>
        <dbReference type="EMBL" id="GAA4418690.1"/>
    </source>
</evidence>
<dbReference type="SUPFAM" id="SSF54637">
    <property type="entry name" value="Thioesterase/thiol ester dehydrase-isomerase"/>
    <property type="match status" value="1"/>
</dbReference>
<accession>A0ABP8KZD0</accession>
<dbReference type="InterPro" id="IPR033120">
    <property type="entry name" value="HOTDOG_ACOT"/>
</dbReference>
<comment type="similarity">
    <text evidence="1">Belongs to the acyl coenzyme A hydrolase family.</text>
</comment>
<reference evidence="6" key="1">
    <citation type="journal article" date="2019" name="Int. J. Syst. Evol. Microbiol.">
        <title>The Global Catalogue of Microorganisms (GCM) 10K type strain sequencing project: providing services to taxonomists for standard genome sequencing and annotation.</title>
        <authorList>
            <consortium name="The Broad Institute Genomics Platform"/>
            <consortium name="The Broad Institute Genome Sequencing Center for Infectious Disease"/>
            <person name="Wu L."/>
            <person name="Ma J."/>
        </authorList>
    </citation>
    <scope>NUCLEOTIDE SEQUENCE [LARGE SCALE GENOMIC DNA]</scope>
    <source>
        <strain evidence="6">JCM 31890</strain>
    </source>
</reference>
<evidence type="ECO:0000256" key="1">
    <source>
        <dbReference type="ARBA" id="ARBA00010458"/>
    </source>
</evidence>
<proteinExistence type="inferred from homology"/>
<evidence type="ECO:0000259" key="4">
    <source>
        <dbReference type="PROSITE" id="PS51770"/>
    </source>
</evidence>
<dbReference type="PROSITE" id="PS51770">
    <property type="entry name" value="HOTDOG_ACOT"/>
    <property type="match status" value="1"/>
</dbReference>
<organism evidence="5 6">
    <name type="scientific">Acidovorax lacteus</name>
    <dbReference type="NCBI Taxonomy" id="1924988"/>
    <lineage>
        <taxon>Bacteria</taxon>
        <taxon>Pseudomonadati</taxon>
        <taxon>Pseudomonadota</taxon>
        <taxon>Betaproteobacteria</taxon>
        <taxon>Burkholderiales</taxon>
        <taxon>Comamonadaceae</taxon>
        <taxon>Acidovorax</taxon>
    </lineage>
</organism>
<comment type="caution">
    <text evidence="5">The sequence shown here is derived from an EMBL/GenBank/DDBJ whole genome shotgun (WGS) entry which is preliminary data.</text>
</comment>
<keyword evidence="2 3" id="KW-0378">Hydrolase</keyword>
<sequence>MTTPPGTVEVRELVLPAHANHHGTLFAGEGLQLMAKTAFLAARSLAHREVVMAGVTGVQCLAPVPVGYQLTLQGWVSRVGRSSMTVCVRGLADRPEVPAEHVLTGVFEMVAVDSAGRPVAIDSSYLNPETSHEHHNP</sequence>
<dbReference type="Gene3D" id="3.10.129.10">
    <property type="entry name" value="Hotdog Thioesterase"/>
    <property type="match status" value="1"/>
</dbReference>
<dbReference type="PANTHER" id="PTHR11049">
    <property type="entry name" value="ACYL COENZYME A THIOESTER HYDROLASE"/>
    <property type="match status" value="1"/>
</dbReference>
<name>A0ABP8KZD0_9BURK</name>
<evidence type="ECO:0000256" key="2">
    <source>
        <dbReference type="ARBA" id="ARBA00022801"/>
    </source>
</evidence>
<dbReference type="Pfam" id="PF03061">
    <property type="entry name" value="4HBT"/>
    <property type="match status" value="1"/>
</dbReference>
<keyword evidence="6" id="KW-1185">Reference proteome</keyword>
<dbReference type="InterPro" id="IPR040170">
    <property type="entry name" value="Cytosol_ACT"/>
</dbReference>
<dbReference type="EMBL" id="BAABEX010000003">
    <property type="protein sequence ID" value="GAA4418690.1"/>
    <property type="molecule type" value="Genomic_DNA"/>
</dbReference>
<evidence type="ECO:0000313" key="6">
    <source>
        <dbReference type="Proteomes" id="UP001501788"/>
    </source>
</evidence>